<dbReference type="Gene3D" id="3.50.50.100">
    <property type="match status" value="1"/>
</dbReference>
<sequence>MPAPLSSLPAHQPIRLTAGRSLVTRVVIVGNGPAGLAAYRALLRAAGRAVRSGDVHLTVISETPDVHAPDLHADVLAGHLPAESARTPLRTLLPRATVLVGRVMQADLTMQRLQVSRADHDPCWLGFDHLILGDDRPDAPTAALADRLSDHPPVRVTVLGGDVAGAELALAVREWQRERDLGGGVTLRCGGELLSAQPGLSVPVRAALGAAGVTIHELARGTGSDGRDDHDLTVVTDAAPHVLPGTETLPRTPGGFLLTDAALRVPDPTSVWAARTAAHGWHAGQNVARTLCRPGAQPFPAGPHWAARSVRLGHWNAVTHLRGPGPGTGLTLGGRLGWLARSLLIAAQVPRPADRGRVLLSLLRPTPRAAPDAPAKARTPDRPTPV</sequence>
<reference evidence="2 3" key="1">
    <citation type="submission" date="2022-12" db="EMBL/GenBank/DDBJ databases">
        <title>Genome Sequence of Deinococcus aquaticus Type Strain PB314.</title>
        <authorList>
            <person name="Albert C."/>
            <person name="Hill J."/>
            <person name="Boren L."/>
            <person name="Scholz-Ng S."/>
            <person name="Fatema N."/>
            <person name="Grosso R."/>
            <person name="Soboslay E."/>
            <person name="Tuohy J."/>
        </authorList>
    </citation>
    <scope>NUCLEOTIDE SEQUENCE [LARGE SCALE GENOMIC DNA]</scope>
    <source>
        <strain evidence="2 3">PB-314</strain>
    </source>
</reference>
<dbReference type="RefSeq" id="WP_273987860.1">
    <property type="nucleotide sequence ID" value="NZ_BAABQT010000003.1"/>
</dbReference>
<protein>
    <recommendedName>
        <fullName evidence="4">FAD/NAD(P)-binding domain-containing protein</fullName>
    </recommendedName>
</protein>
<evidence type="ECO:0000313" key="3">
    <source>
        <dbReference type="Proteomes" id="UP001217044"/>
    </source>
</evidence>
<name>A0ABY7UZC5_9DEIO</name>
<dbReference type="PRINTS" id="PR00368">
    <property type="entry name" value="FADPNR"/>
</dbReference>
<gene>
    <name evidence="2" type="ORF">M8445_11310</name>
</gene>
<proteinExistence type="predicted"/>
<feature type="compositionally biased region" description="Low complexity" evidence="1">
    <location>
        <begin position="367"/>
        <end position="377"/>
    </location>
</feature>
<dbReference type="InterPro" id="IPR036188">
    <property type="entry name" value="FAD/NAD-bd_sf"/>
</dbReference>
<evidence type="ECO:0000313" key="2">
    <source>
        <dbReference type="EMBL" id="WDA57936.1"/>
    </source>
</evidence>
<accession>A0ABY7UZC5</accession>
<dbReference type="EMBL" id="CP115165">
    <property type="protein sequence ID" value="WDA57936.1"/>
    <property type="molecule type" value="Genomic_DNA"/>
</dbReference>
<feature type="region of interest" description="Disordered" evidence="1">
    <location>
        <begin position="367"/>
        <end position="386"/>
    </location>
</feature>
<evidence type="ECO:0008006" key="4">
    <source>
        <dbReference type="Google" id="ProtNLM"/>
    </source>
</evidence>
<evidence type="ECO:0000256" key="1">
    <source>
        <dbReference type="SAM" id="MobiDB-lite"/>
    </source>
</evidence>
<dbReference type="SUPFAM" id="SSF51905">
    <property type="entry name" value="FAD/NAD(P)-binding domain"/>
    <property type="match status" value="1"/>
</dbReference>
<organism evidence="2 3">
    <name type="scientific">Deinococcus aquaticus</name>
    <dbReference type="NCBI Taxonomy" id="328692"/>
    <lineage>
        <taxon>Bacteria</taxon>
        <taxon>Thermotogati</taxon>
        <taxon>Deinococcota</taxon>
        <taxon>Deinococci</taxon>
        <taxon>Deinococcales</taxon>
        <taxon>Deinococcaceae</taxon>
        <taxon>Deinococcus</taxon>
    </lineage>
</organism>
<dbReference type="Proteomes" id="UP001217044">
    <property type="component" value="Chromosome"/>
</dbReference>
<keyword evidence="3" id="KW-1185">Reference proteome</keyword>